<evidence type="ECO:0000313" key="2">
    <source>
        <dbReference type="Proteomes" id="UP000054317"/>
    </source>
</evidence>
<evidence type="ECO:0000313" key="1">
    <source>
        <dbReference type="EMBL" id="EIW52106.1"/>
    </source>
</evidence>
<organism evidence="1 2">
    <name type="scientific">Trametes versicolor (strain FP-101664)</name>
    <name type="common">White-rot fungus</name>
    <name type="synonym">Coriolus versicolor</name>
    <dbReference type="NCBI Taxonomy" id="717944"/>
    <lineage>
        <taxon>Eukaryota</taxon>
        <taxon>Fungi</taxon>
        <taxon>Dikarya</taxon>
        <taxon>Basidiomycota</taxon>
        <taxon>Agaricomycotina</taxon>
        <taxon>Agaricomycetes</taxon>
        <taxon>Polyporales</taxon>
        <taxon>Polyporaceae</taxon>
        <taxon>Trametes</taxon>
    </lineage>
</organism>
<accession>R7S7Y2</accession>
<dbReference type="EMBL" id="JH711797">
    <property type="protein sequence ID" value="EIW52106.1"/>
    <property type="molecule type" value="Genomic_DNA"/>
</dbReference>
<proteinExistence type="predicted"/>
<sequence length="57" mass="6132">MGNRQGAAQGIIYASPPTNTRAFHVADMYVRGTHRSAGDAFRSVQCVFSGLNDLCTN</sequence>
<keyword evidence="2" id="KW-1185">Reference proteome</keyword>
<reference evidence="2" key="1">
    <citation type="journal article" date="2012" name="Science">
        <title>The Paleozoic origin of enzymatic lignin decomposition reconstructed from 31 fungal genomes.</title>
        <authorList>
            <person name="Floudas D."/>
            <person name="Binder M."/>
            <person name="Riley R."/>
            <person name="Barry K."/>
            <person name="Blanchette R.A."/>
            <person name="Henrissat B."/>
            <person name="Martinez A.T."/>
            <person name="Otillar R."/>
            <person name="Spatafora J.W."/>
            <person name="Yadav J.S."/>
            <person name="Aerts A."/>
            <person name="Benoit I."/>
            <person name="Boyd A."/>
            <person name="Carlson A."/>
            <person name="Copeland A."/>
            <person name="Coutinho P.M."/>
            <person name="de Vries R.P."/>
            <person name="Ferreira P."/>
            <person name="Findley K."/>
            <person name="Foster B."/>
            <person name="Gaskell J."/>
            <person name="Glotzer D."/>
            <person name="Gorecki P."/>
            <person name="Heitman J."/>
            <person name="Hesse C."/>
            <person name="Hori C."/>
            <person name="Igarashi K."/>
            <person name="Jurgens J.A."/>
            <person name="Kallen N."/>
            <person name="Kersten P."/>
            <person name="Kohler A."/>
            <person name="Kuees U."/>
            <person name="Kumar T.K.A."/>
            <person name="Kuo A."/>
            <person name="LaButti K."/>
            <person name="Larrondo L.F."/>
            <person name="Lindquist E."/>
            <person name="Ling A."/>
            <person name="Lombard V."/>
            <person name="Lucas S."/>
            <person name="Lundell T."/>
            <person name="Martin R."/>
            <person name="McLaughlin D.J."/>
            <person name="Morgenstern I."/>
            <person name="Morin E."/>
            <person name="Murat C."/>
            <person name="Nagy L.G."/>
            <person name="Nolan M."/>
            <person name="Ohm R.A."/>
            <person name="Patyshakuliyeva A."/>
            <person name="Rokas A."/>
            <person name="Ruiz-Duenas F.J."/>
            <person name="Sabat G."/>
            <person name="Salamov A."/>
            <person name="Samejima M."/>
            <person name="Schmutz J."/>
            <person name="Slot J.C."/>
            <person name="St John F."/>
            <person name="Stenlid J."/>
            <person name="Sun H."/>
            <person name="Sun S."/>
            <person name="Syed K."/>
            <person name="Tsang A."/>
            <person name="Wiebenga A."/>
            <person name="Young D."/>
            <person name="Pisabarro A."/>
            <person name="Eastwood D.C."/>
            <person name="Martin F."/>
            <person name="Cullen D."/>
            <person name="Grigoriev I.V."/>
            <person name="Hibbett D.S."/>
        </authorList>
    </citation>
    <scope>NUCLEOTIDE SEQUENCE [LARGE SCALE GENOMIC DNA]</scope>
    <source>
        <strain evidence="2">FP-101664</strain>
    </source>
</reference>
<dbReference type="RefSeq" id="XP_008045191.1">
    <property type="nucleotide sequence ID" value="XM_008047000.1"/>
</dbReference>
<protein>
    <submittedName>
        <fullName evidence="1">Uncharacterized protein</fullName>
    </submittedName>
</protein>
<dbReference type="Proteomes" id="UP000054317">
    <property type="component" value="Unassembled WGS sequence"/>
</dbReference>
<gene>
    <name evidence="1" type="ORF">TRAVEDRAFT_136522</name>
</gene>
<dbReference type="GeneID" id="19408909"/>
<dbReference type="AlphaFoldDB" id="R7S7Y2"/>
<name>R7S7Y2_TRAVS</name>
<dbReference type="KEGG" id="tvs:TRAVEDRAFT_136522"/>